<name>A0A4R3MIU3_9HYPH</name>
<feature type="transmembrane region" description="Helical" evidence="5">
    <location>
        <begin position="152"/>
        <end position="174"/>
    </location>
</feature>
<keyword evidence="5" id="KW-0813">Transport</keyword>
<feature type="transmembrane region" description="Helical" evidence="5">
    <location>
        <begin position="352"/>
        <end position="377"/>
    </location>
</feature>
<protein>
    <submittedName>
        <fullName evidence="7">Iron(III) transport system permease protein</fullName>
    </submittedName>
</protein>
<feature type="transmembrane region" description="Helical" evidence="5">
    <location>
        <begin position="210"/>
        <end position="234"/>
    </location>
</feature>
<dbReference type="PROSITE" id="PS50928">
    <property type="entry name" value="ABC_TM1"/>
    <property type="match status" value="2"/>
</dbReference>
<dbReference type="CDD" id="cd06261">
    <property type="entry name" value="TM_PBP2"/>
    <property type="match status" value="2"/>
</dbReference>
<dbReference type="InterPro" id="IPR035906">
    <property type="entry name" value="MetI-like_sf"/>
</dbReference>
<dbReference type="Proteomes" id="UP000295678">
    <property type="component" value="Unassembled WGS sequence"/>
</dbReference>
<dbReference type="PANTHER" id="PTHR43496">
    <property type="entry name" value="PROTEIN LPLB"/>
    <property type="match status" value="1"/>
</dbReference>
<proteinExistence type="inferred from homology"/>
<evidence type="ECO:0000256" key="3">
    <source>
        <dbReference type="ARBA" id="ARBA00022989"/>
    </source>
</evidence>
<reference evidence="7 8" key="1">
    <citation type="submission" date="2019-03" db="EMBL/GenBank/DDBJ databases">
        <title>Genomic Encyclopedia of Type Strains, Phase IV (KMG-IV): sequencing the most valuable type-strain genomes for metagenomic binning, comparative biology and taxonomic classification.</title>
        <authorList>
            <person name="Goeker M."/>
        </authorList>
    </citation>
    <scope>NUCLEOTIDE SEQUENCE [LARGE SCALE GENOMIC DNA]</scope>
    <source>
        <strain evidence="7 8">DSM 19345</strain>
    </source>
</reference>
<evidence type="ECO:0000313" key="7">
    <source>
        <dbReference type="EMBL" id="TCT13562.1"/>
    </source>
</evidence>
<comment type="caution">
    <text evidence="7">The sequence shown here is derived from an EMBL/GenBank/DDBJ whole genome shotgun (WGS) entry which is preliminary data.</text>
</comment>
<feature type="transmembrane region" description="Helical" evidence="5">
    <location>
        <begin position="305"/>
        <end position="332"/>
    </location>
</feature>
<evidence type="ECO:0000256" key="2">
    <source>
        <dbReference type="ARBA" id="ARBA00022692"/>
    </source>
</evidence>
<gene>
    <name evidence="7" type="ORF">EDC22_101430</name>
</gene>
<dbReference type="OrthoDB" id="7056428at2"/>
<dbReference type="GO" id="GO:0005886">
    <property type="term" value="C:plasma membrane"/>
    <property type="evidence" value="ECO:0007669"/>
    <property type="project" value="UniProtKB-SubCell"/>
</dbReference>
<dbReference type="PANTHER" id="PTHR43496:SF1">
    <property type="entry name" value="POLYGALACTURONAN_RHAMNOGALACTURONAN TRANSPORT SYSTEM PERMEASE PROTEIN YTEP"/>
    <property type="match status" value="1"/>
</dbReference>
<evidence type="ECO:0000259" key="6">
    <source>
        <dbReference type="PROSITE" id="PS50928"/>
    </source>
</evidence>
<dbReference type="Pfam" id="PF00528">
    <property type="entry name" value="BPD_transp_1"/>
    <property type="match status" value="2"/>
</dbReference>
<keyword evidence="2 5" id="KW-0812">Transmembrane</keyword>
<dbReference type="AlphaFoldDB" id="A0A4R3MIU3"/>
<dbReference type="EMBL" id="SMAK01000001">
    <property type="protein sequence ID" value="TCT13562.1"/>
    <property type="molecule type" value="Genomic_DNA"/>
</dbReference>
<dbReference type="RefSeq" id="WP_132804936.1">
    <property type="nucleotide sequence ID" value="NZ_SMAK01000001.1"/>
</dbReference>
<accession>A0A4R3MIU3</accession>
<feature type="transmembrane region" description="Helical" evidence="5">
    <location>
        <begin position="112"/>
        <end position="132"/>
    </location>
</feature>
<keyword evidence="4 5" id="KW-0472">Membrane</keyword>
<keyword evidence="3 5" id="KW-1133">Transmembrane helix</keyword>
<dbReference type="SUPFAM" id="SSF161098">
    <property type="entry name" value="MetI-like"/>
    <property type="match status" value="2"/>
</dbReference>
<feature type="transmembrane region" description="Helical" evidence="5">
    <location>
        <begin position="475"/>
        <end position="493"/>
    </location>
</feature>
<sequence>MSWTGTAAGAVRARLASGWDIDRVFGLAVVAVSGILLVTFVLWPIWAILRFSFVTPDGIGLDNYLRYFSNARFVGVVGNTFTVGISVTVATLVLAYGFAYAIERTCMPLKPVLRLIALTPIFSPSLVQALGLQFLLGRNGLVNRAFGTSIDIYGFWGIFIADLAYAFPHAFLILSTALKVADARPYESATSLGAGPWRVFRTVTLPATRYGLASAAFVVFTIVITDFGNAVVIGGNYSVLAVEIYNQVSGQANFAMGAVVGVLLLLPAALAVVAEKWIARRQFAAVTAQSVPLVPQPQRLRDALWFVYALVVALAILSLVAIVVYASFVRLWPYNLAFTLRHYAFDVQNGIAPLWTSIKVALVTAVMGMVLVTVAAYANHQYHNRATRLLYFLAILPAAVPGMVLGLGYILAFNTPGHPVYLIYDTIWIIALCNLYHYHAQGFLLATTSMKQISTTFDEASATLGATRITTLTRVVLPLIWPSVMSVGVFFFMRSMVTLSAVIFLITPATQLAAVSVLYLDDRGAVNQAAAFAVCIIATVIGFLIVAQLLLRLLGVRGVSLIR</sequence>
<dbReference type="GO" id="GO:0055085">
    <property type="term" value="P:transmembrane transport"/>
    <property type="evidence" value="ECO:0007669"/>
    <property type="project" value="InterPro"/>
</dbReference>
<dbReference type="Gene3D" id="1.10.3720.10">
    <property type="entry name" value="MetI-like"/>
    <property type="match status" value="2"/>
</dbReference>
<feature type="domain" description="ABC transmembrane type-1" evidence="6">
    <location>
        <begin position="354"/>
        <end position="547"/>
    </location>
</feature>
<keyword evidence="8" id="KW-1185">Reference proteome</keyword>
<dbReference type="InterPro" id="IPR000515">
    <property type="entry name" value="MetI-like"/>
</dbReference>
<evidence type="ECO:0000256" key="5">
    <source>
        <dbReference type="RuleBase" id="RU363032"/>
    </source>
</evidence>
<evidence type="ECO:0000313" key="8">
    <source>
        <dbReference type="Proteomes" id="UP000295678"/>
    </source>
</evidence>
<comment type="similarity">
    <text evidence="5">Belongs to the binding-protein-dependent transport system permease family.</text>
</comment>
<evidence type="ECO:0000256" key="1">
    <source>
        <dbReference type="ARBA" id="ARBA00004651"/>
    </source>
</evidence>
<feature type="transmembrane region" description="Helical" evidence="5">
    <location>
        <begin position="254"/>
        <end position="274"/>
    </location>
</feature>
<organism evidence="7 8">
    <name type="scientific">Tepidamorphus gemmatus</name>
    <dbReference type="NCBI Taxonomy" id="747076"/>
    <lineage>
        <taxon>Bacteria</taxon>
        <taxon>Pseudomonadati</taxon>
        <taxon>Pseudomonadota</taxon>
        <taxon>Alphaproteobacteria</taxon>
        <taxon>Hyphomicrobiales</taxon>
        <taxon>Tepidamorphaceae</taxon>
        <taxon>Tepidamorphus</taxon>
    </lineage>
</organism>
<feature type="transmembrane region" description="Helical" evidence="5">
    <location>
        <begin position="389"/>
        <end position="412"/>
    </location>
</feature>
<comment type="subcellular location">
    <subcellularLocation>
        <location evidence="1 5">Cell membrane</location>
        <topology evidence="1 5">Multi-pass membrane protein</topology>
    </subcellularLocation>
</comment>
<feature type="transmembrane region" description="Helical" evidence="5">
    <location>
        <begin position="529"/>
        <end position="551"/>
    </location>
</feature>
<feature type="transmembrane region" description="Helical" evidence="5">
    <location>
        <begin position="73"/>
        <end position="100"/>
    </location>
</feature>
<evidence type="ECO:0000256" key="4">
    <source>
        <dbReference type="ARBA" id="ARBA00023136"/>
    </source>
</evidence>
<feature type="transmembrane region" description="Helical" evidence="5">
    <location>
        <begin position="24"/>
        <end position="53"/>
    </location>
</feature>
<feature type="domain" description="ABC transmembrane type-1" evidence="6">
    <location>
        <begin position="77"/>
        <end position="275"/>
    </location>
</feature>
<feature type="transmembrane region" description="Helical" evidence="5">
    <location>
        <begin position="499"/>
        <end position="520"/>
    </location>
</feature>